<organism evidence="2 3">
    <name type="scientific">Mytilus galloprovincialis</name>
    <name type="common">Mediterranean mussel</name>
    <dbReference type="NCBI Taxonomy" id="29158"/>
    <lineage>
        <taxon>Eukaryota</taxon>
        <taxon>Metazoa</taxon>
        <taxon>Spiralia</taxon>
        <taxon>Lophotrochozoa</taxon>
        <taxon>Mollusca</taxon>
        <taxon>Bivalvia</taxon>
        <taxon>Autobranchia</taxon>
        <taxon>Pteriomorphia</taxon>
        <taxon>Mytilida</taxon>
        <taxon>Mytiloidea</taxon>
        <taxon>Mytilidae</taxon>
        <taxon>Mytilinae</taxon>
        <taxon>Mytilus</taxon>
    </lineage>
</organism>
<evidence type="ECO:0000313" key="2">
    <source>
        <dbReference type="EMBL" id="VDI06296.1"/>
    </source>
</evidence>
<dbReference type="Proteomes" id="UP000596742">
    <property type="component" value="Unassembled WGS sequence"/>
</dbReference>
<comment type="caution">
    <text evidence="2">The sequence shown here is derived from an EMBL/GenBank/DDBJ whole genome shotgun (WGS) entry which is preliminary data.</text>
</comment>
<proteinExistence type="predicted"/>
<name>A0A8B6CJM5_MYTGA</name>
<dbReference type="AlphaFoldDB" id="A0A8B6CJM5"/>
<dbReference type="EMBL" id="UYJE01001908">
    <property type="protein sequence ID" value="VDI06296.1"/>
    <property type="molecule type" value="Genomic_DNA"/>
</dbReference>
<dbReference type="PANTHER" id="PTHR11046:SF25">
    <property type="match status" value="1"/>
</dbReference>
<gene>
    <name evidence="2" type="ORF">MGAL_10B004311</name>
</gene>
<reference evidence="2" key="1">
    <citation type="submission" date="2018-11" db="EMBL/GenBank/DDBJ databases">
        <authorList>
            <person name="Alioto T."/>
            <person name="Alioto T."/>
        </authorList>
    </citation>
    <scope>NUCLEOTIDE SEQUENCE</scope>
</reference>
<accession>A0A8B6CJM5</accession>
<dbReference type="PANTHER" id="PTHR11046">
    <property type="entry name" value="OLIGORIBONUCLEASE, MITOCHONDRIAL"/>
    <property type="match status" value="1"/>
</dbReference>
<keyword evidence="1" id="KW-0540">Nuclease</keyword>
<keyword evidence="1" id="KW-0378">Hydrolase</keyword>
<dbReference type="GO" id="GO:0000175">
    <property type="term" value="F:3'-5'-RNA exonuclease activity"/>
    <property type="evidence" value="ECO:0007669"/>
    <property type="project" value="InterPro"/>
</dbReference>
<evidence type="ECO:0000256" key="1">
    <source>
        <dbReference type="ARBA" id="ARBA00022722"/>
    </source>
</evidence>
<dbReference type="InterPro" id="IPR022894">
    <property type="entry name" value="Oligoribonuclease"/>
</dbReference>
<keyword evidence="3" id="KW-1185">Reference proteome</keyword>
<sequence>MLQKSVLSDLQDKTIFQEILSVATIGQIITTPFLRLIDSKTVATHILDLNQHFLQLQINLKQWSKDPSDLISDTDVISESASLMSTHLYLTVSRLLKNQLPEGCHGTDNETIREESLTVPKHNRTSEKNFADFKQIRHFKPNASIEHIEATLMWVNNKTVEWLDLMDPEIKNAKITLAMKRAPEFISKWHERKIQLKTKPS</sequence>
<protein>
    <submittedName>
        <fullName evidence="2">Uncharacterized protein</fullName>
    </submittedName>
</protein>
<evidence type="ECO:0000313" key="3">
    <source>
        <dbReference type="Proteomes" id="UP000596742"/>
    </source>
</evidence>
<dbReference type="OrthoDB" id="6414146at2759"/>